<reference evidence="5 6" key="1">
    <citation type="submission" date="2023-08" db="EMBL/GenBank/DDBJ databases">
        <title>The draft genome sequence of Paracraurococcus sp. LOR1-02.</title>
        <authorList>
            <person name="Kingkaew E."/>
            <person name="Tanasupawat S."/>
        </authorList>
    </citation>
    <scope>NUCLEOTIDE SEQUENCE [LARGE SCALE GENOMIC DNA]</scope>
    <source>
        <strain evidence="5 6">LOR1-02</strain>
    </source>
</reference>
<dbReference type="Pfam" id="PF00775">
    <property type="entry name" value="Dioxygenase_C"/>
    <property type="match status" value="1"/>
</dbReference>
<dbReference type="EMBL" id="JAUTWS010000058">
    <property type="protein sequence ID" value="MDO9712777.1"/>
    <property type="molecule type" value="Genomic_DNA"/>
</dbReference>
<dbReference type="InterPro" id="IPR050770">
    <property type="entry name" value="Intradiol_RC_Dioxygenase"/>
</dbReference>
<dbReference type="GO" id="GO:0018578">
    <property type="term" value="F:protocatechuate 3,4-dioxygenase activity"/>
    <property type="evidence" value="ECO:0007669"/>
    <property type="project" value="UniProtKB-EC"/>
</dbReference>
<evidence type="ECO:0000313" key="5">
    <source>
        <dbReference type="EMBL" id="MDO9712777.1"/>
    </source>
</evidence>
<dbReference type="InterPro" id="IPR012786">
    <property type="entry name" value="Protocat_dOase_a"/>
</dbReference>
<proteinExistence type="inferred from homology"/>
<dbReference type="InterPro" id="IPR000627">
    <property type="entry name" value="Intradiol_dOase_C"/>
</dbReference>
<sequence>MTEHTPSLGYLPETPSQTAGPYVHIGLIPRQAGFDIFENTLGESMVGPETRGERIRVEGRIFDGTGALVRDALVEVWQANAAGRYAHPADRQEGKAMDPGFRGWGRTGTNFETGIWAFETIKPGAVEGRRGHKPMAPHLNLWIVARGINLGLATRLYFGDEDAANAADPVLNIIEQPERRRTLIARREMRDGRPAYVLDIRLQGEGETVFFDL</sequence>
<keyword evidence="3 5" id="KW-0560">Oxidoreductase</keyword>
<keyword evidence="2" id="KW-0223">Dioxygenase</keyword>
<evidence type="ECO:0000259" key="4">
    <source>
        <dbReference type="PROSITE" id="PS00083"/>
    </source>
</evidence>
<dbReference type="RefSeq" id="WP_305107633.1">
    <property type="nucleotide sequence ID" value="NZ_JAUTWS010000058.1"/>
</dbReference>
<dbReference type="CDD" id="cd03463">
    <property type="entry name" value="3_4-PCD_alpha"/>
    <property type="match status" value="1"/>
</dbReference>
<dbReference type="SUPFAM" id="SSF49482">
    <property type="entry name" value="Aromatic compound dioxygenase"/>
    <property type="match status" value="1"/>
</dbReference>
<keyword evidence="6" id="KW-1185">Reference proteome</keyword>
<evidence type="ECO:0000313" key="6">
    <source>
        <dbReference type="Proteomes" id="UP001243009"/>
    </source>
</evidence>
<accession>A0ABT9E993</accession>
<comment type="similarity">
    <text evidence="1">Belongs to the intradiol ring-cleavage dioxygenase family.</text>
</comment>
<protein>
    <submittedName>
        <fullName evidence="5">Protocatechuate 3,4-dioxygenase subunit alpha</fullName>
        <ecNumber evidence="5">1.13.11.3</ecNumber>
    </submittedName>
</protein>
<feature type="domain" description="Intradiol ring-cleavage dioxygenases" evidence="4">
    <location>
        <begin position="57"/>
        <end position="85"/>
    </location>
</feature>
<name>A0ABT9E993_9PROT</name>
<organism evidence="5 6">
    <name type="scientific">Paracraurococcus lichenis</name>
    <dbReference type="NCBI Taxonomy" id="3064888"/>
    <lineage>
        <taxon>Bacteria</taxon>
        <taxon>Pseudomonadati</taxon>
        <taxon>Pseudomonadota</taxon>
        <taxon>Alphaproteobacteria</taxon>
        <taxon>Acetobacterales</taxon>
        <taxon>Roseomonadaceae</taxon>
        <taxon>Paracraurococcus</taxon>
    </lineage>
</organism>
<dbReference type="NCBIfam" id="TIGR02423">
    <property type="entry name" value="protocat_alph"/>
    <property type="match status" value="1"/>
</dbReference>
<dbReference type="EC" id="1.13.11.3" evidence="5"/>
<evidence type="ECO:0000256" key="2">
    <source>
        <dbReference type="ARBA" id="ARBA00022964"/>
    </source>
</evidence>
<dbReference type="PANTHER" id="PTHR33711:SF9">
    <property type="entry name" value="PROTOCATECHUATE 3,4-DIOXYGENASE ALPHA CHAIN"/>
    <property type="match status" value="1"/>
</dbReference>
<dbReference type="Gene3D" id="2.60.130.10">
    <property type="entry name" value="Aromatic compound dioxygenase"/>
    <property type="match status" value="1"/>
</dbReference>
<comment type="caution">
    <text evidence="5">The sequence shown here is derived from an EMBL/GenBank/DDBJ whole genome shotgun (WGS) entry which is preliminary data.</text>
</comment>
<gene>
    <name evidence="5" type="primary">pcaG</name>
    <name evidence="5" type="ORF">Q7A36_30880</name>
</gene>
<dbReference type="InterPro" id="IPR015889">
    <property type="entry name" value="Intradiol_dOase_core"/>
</dbReference>
<dbReference type="Proteomes" id="UP001243009">
    <property type="component" value="Unassembled WGS sequence"/>
</dbReference>
<evidence type="ECO:0000256" key="3">
    <source>
        <dbReference type="ARBA" id="ARBA00023002"/>
    </source>
</evidence>
<evidence type="ECO:0000256" key="1">
    <source>
        <dbReference type="ARBA" id="ARBA00007825"/>
    </source>
</evidence>
<dbReference type="PROSITE" id="PS00083">
    <property type="entry name" value="INTRADIOL_DIOXYGENAS"/>
    <property type="match status" value="1"/>
</dbReference>
<dbReference type="PANTHER" id="PTHR33711">
    <property type="entry name" value="DIOXYGENASE, PUTATIVE (AFU_ORTHOLOGUE AFUA_2G02910)-RELATED"/>
    <property type="match status" value="1"/>
</dbReference>